<dbReference type="Proteomes" id="UP000887565">
    <property type="component" value="Unplaced"/>
</dbReference>
<proteinExistence type="predicted"/>
<evidence type="ECO:0000313" key="2">
    <source>
        <dbReference type="WBParaSite" id="nRc.2.0.1.t35192-RA"/>
    </source>
</evidence>
<organism evidence="1 2">
    <name type="scientific">Romanomermis culicivorax</name>
    <name type="common">Nematode worm</name>
    <dbReference type="NCBI Taxonomy" id="13658"/>
    <lineage>
        <taxon>Eukaryota</taxon>
        <taxon>Metazoa</taxon>
        <taxon>Ecdysozoa</taxon>
        <taxon>Nematoda</taxon>
        <taxon>Enoplea</taxon>
        <taxon>Dorylaimia</taxon>
        <taxon>Mermithida</taxon>
        <taxon>Mermithoidea</taxon>
        <taxon>Mermithidae</taxon>
        <taxon>Romanomermis</taxon>
    </lineage>
</organism>
<reference evidence="2" key="1">
    <citation type="submission" date="2022-11" db="UniProtKB">
        <authorList>
            <consortium name="WormBaseParasite"/>
        </authorList>
    </citation>
    <scope>IDENTIFICATION</scope>
</reference>
<protein>
    <submittedName>
        <fullName evidence="2">Uncharacterized protein</fullName>
    </submittedName>
</protein>
<accession>A0A915K915</accession>
<evidence type="ECO:0000313" key="1">
    <source>
        <dbReference type="Proteomes" id="UP000887565"/>
    </source>
</evidence>
<keyword evidence="1" id="KW-1185">Reference proteome</keyword>
<dbReference type="WBParaSite" id="nRc.2.0.1.t35192-RA">
    <property type="protein sequence ID" value="nRc.2.0.1.t35192-RA"/>
    <property type="gene ID" value="nRc.2.0.1.g35192"/>
</dbReference>
<name>A0A915K915_ROMCU</name>
<dbReference type="AlphaFoldDB" id="A0A915K915"/>
<sequence>MGVKWLQRHQWLRFRVRLVNEDGSFRSSNFGFRGIEDTLGFSYGIGQLLDICKTFHPFADC</sequence>